<dbReference type="Proteomes" id="UP000184428">
    <property type="component" value="Unassembled WGS sequence"/>
</dbReference>
<protein>
    <submittedName>
        <fullName evidence="2">Uncharacterized membrane protein</fullName>
    </submittedName>
</protein>
<proteinExistence type="predicted"/>
<evidence type="ECO:0000256" key="1">
    <source>
        <dbReference type="SAM" id="Phobius"/>
    </source>
</evidence>
<keyword evidence="1" id="KW-0472">Membrane</keyword>
<evidence type="ECO:0000313" key="2">
    <source>
        <dbReference type="EMBL" id="SHN68881.1"/>
    </source>
</evidence>
<feature type="transmembrane region" description="Helical" evidence="1">
    <location>
        <begin position="21"/>
        <end position="41"/>
    </location>
</feature>
<gene>
    <name evidence="2" type="ORF">SAMN05660350_01606</name>
</gene>
<keyword evidence="1" id="KW-1133">Transmembrane helix</keyword>
<dbReference type="AlphaFoldDB" id="A0A1M7TDZ1"/>
<feature type="transmembrane region" description="Helical" evidence="1">
    <location>
        <begin position="149"/>
        <end position="169"/>
    </location>
</feature>
<feature type="transmembrane region" description="Helical" evidence="1">
    <location>
        <begin position="112"/>
        <end position="129"/>
    </location>
</feature>
<dbReference type="InterPro" id="IPR018723">
    <property type="entry name" value="DUF2254_membrane"/>
</dbReference>
<dbReference type="RefSeq" id="WP_083606157.1">
    <property type="nucleotide sequence ID" value="NZ_FRDM01000006.1"/>
</dbReference>
<accession>A0A1M7TDZ1</accession>
<organism evidence="2 3">
    <name type="scientific">Geodermatophilus obscurus</name>
    <dbReference type="NCBI Taxonomy" id="1861"/>
    <lineage>
        <taxon>Bacteria</taxon>
        <taxon>Bacillati</taxon>
        <taxon>Actinomycetota</taxon>
        <taxon>Actinomycetes</taxon>
        <taxon>Geodermatophilales</taxon>
        <taxon>Geodermatophilaceae</taxon>
        <taxon>Geodermatophilus</taxon>
    </lineage>
</organism>
<dbReference type="EMBL" id="FRDM01000006">
    <property type="protein sequence ID" value="SHN68881.1"/>
    <property type="molecule type" value="Genomic_DNA"/>
</dbReference>
<feature type="transmembrane region" description="Helical" evidence="1">
    <location>
        <begin position="69"/>
        <end position="92"/>
    </location>
</feature>
<keyword evidence="1" id="KW-0812">Transmembrane</keyword>
<name>A0A1M7TDZ1_9ACTN</name>
<evidence type="ECO:0000313" key="3">
    <source>
        <dbReference type="Proteomes" id="UP000184428"/>
    </source>
</evidence>
<reference evidence="2 3" key="1">
    <citation type="submission" date="2016-12" db="EMBL/GenBank/DDBJ databases">
        <authorList>
            <person name="Song W.-J."/>
            <person name="Kurnit D.M."/>
        </authorList>
    </citation>
    <scope>NUCLEOTIDE SEQUENCE [LARGE SCALE GENOMIC DNA]</scope>
    <source>
        <strain evidence="2 3">DSM 43162</strain>
    </source>
</reference>
<sequence>MTSSAQLRGGRLQAVWNSATGALWPLPAVAIVLAVGLGIGLTELDRALAFGDNPIRWVFTGGPSAARTILSAIASSLISVTTLLFSLTIVTLQLASSQYSPRLLQTFVRDRVVQTCLGVLLGTFVYALVVLRSVRSADEAEGSSFVPRISVTVAFLLLLGSVAALVTFLSHQTRQLRVETMMRDVHAESSRTWARISRQQEEDEQVDRPLPAVPATARPLCARDSGFLVQVSEKPLLEAVSRCGAIVRLERRPGDQVIAGAPLAWGWGLRPGDDLRAGDLEKALHGSVDLGYERADVIDPSYGLRKLVDIAARALSPGINDPTTATHALAHVSALLGRAAERDAWHRRLADESGVERVLLRSWTFAELLDLAVTQVRNYGREDPLVVDRLLTMLAEVAWRARTPTQQEAVRQQRDALVEMSLASPPAGLAPEDIRRRADAVDDALARRWTRPSS</sequence>
<dbReference type="Pfam" id="PF10011">
    <property type="entry name" value="DUF2254"/>
    <property type="match status" value="1"/>
</dbReference>